<organism evidence="1 2">
    <name type="scientific">Hydnum rufescens UP504</name>
    <dbReference type="NCBI Taxonomy" id="1448309"/>
    <lineage>
        <taxon>Eukaryota</taxon>
        <taxon>Fungi</taxon>
        <taxon>Dikarya</taxon>
        <taxon>Basidiomycota</taxon>
        <taxon>Agaricomycotina</taxon>
        <taxon>Agaricomycetes</taxon>
        <taxon>Cantharellales</taxon>
        <taxon>Hydnaceae</taxon>
        <taxon>Hydnum</taxon>
    </lineage>
</organism>
<proteinExistence type="predicted"/>
<accession>A0A9P6AG58</accession>
<sequence length="103" mass="11502">MRALPGYVWDTIFLPTLPHVMATPRIQTEQTSAEVNLGYYVLPGENDIGALVLRNTTDNRASGGCADEVMARFEAKMRRKSGVELKVKEALGRPCKTMKEGWF</sequence>
<evidence type="ECO:0000313" key="1">
    <source>
        <dbReference type="EMBL" id="KAF9505257.1"/>
    </source>
</evidence>
<name>A0A9P6AG58_9AGAM</name>
<gene>
    <name evidence="1" type="ORF">BS47DRAFT_1354141</name>
</gene>
<evidence type="ECO:0000313" key="2">
    <source>
        <dbReference type="Proteomes" id="UP000886523"/>
    </source>
</evidence>
<protein>
    <submittedName>
        <fullName evidence="1">Uncharacterized protein</fullName>
    </submittedName>
</protein>
<dbReference type="Proteomes" id="UP000886523">
    <property type="component" value="Unassembled WGS sequence"/>
</dbReference>
<reference evidence="1" key="1">
    <citation type="journal article" date="2020" name="Nat. Commun.">
        <title>Large-scale genome sequencing of mycorrhizal fungi provides insights into the early evolution of symbiotic traits.</title>
        <authorList>
            <person name="Miyauchi S."/>
            <person name="Kiss E."/>
            <person name="Kuo A."/>
            <person name="Drula E."/>
            <person name="Kohler A."/>
            <person name="Sanchez-Garcia M."/>
            <person name="Morin E."/>
            <person name="Andreopoulos B."/>
            <person name="Barry K.W."/>
            <person name="Bonito G."/>
            <person name="Buee M."/>
            <person name="Carver A."/>
            <person name="Chen C."/>
            <person name="Cichocki N."/>
            <person name="Clum A."/>
            <person name="Culley D."/>
            <person name="Crous P.W."/>
            <person name="Fauchery L."/>
            <person name="Girlanda M."/>
            <person name="Hayes R.D."/>
            <person name="Keri Z."/>
            <person name="LaButti K."/>
            <person name="Lipzen A."/>
            <person name="Lombard V."/>
            <person name="Magnuson J."/>
            <person name="Maillard F."/>
            <person name="Murat C."/>
            <person name="Nolan M."/>
            <person name="Ohm R.A."/>
            <person name="Pangilinan J."/>
            <person name="Pereira M.F."/>
            <person name="Perotto S."/>
            <person name="Peter M."/>
            <person name="Pfister S."/>
            <person name="Riley R."/>
            <person name="Sitrit Y."/>
            <person name="Stielow J.B."/>
            <person name="Szollosi G."/>
            <person name="Zifcakova L."/>
            <person name="Stursova M."/>
            <person name="Spatafora J.W."/>
            <person name="Tedersoo L."/>
            <person name="Vaario L.M."/>
            <person name="Yamada A."/>
            <person name="Yan M."/>
            <person name="Wang P."/>
            <person name="Xu J."/>
            <person name="Bruns T."/>
            <person name="Baldrian P."/>
            <person name="Vilgalys R."/>
            <person name="Dunand C."/>
            <person name="Henrissat B."/>
            <person name="Grigoriev I.V."/>
            <person name="Hibbett D."/>
            <person name="Nagy L.G."/>
            <person name="Martin F.M."/>
        </authorList>
    </citation>
    <scope>NUCLEOTIDE SEQUENCE</scope>
    <source>
        <strain evidence="1">UP504</strain>
    </source>
</reference>
<dbReference type="AlphaFoldDB" id="A0A9P6AG58"/>
<dbReference type="OrthoDB" id="1737613at2759"/>
<keyword evidence="2" id="KW-1185">Reference proteome</keyword>
<feature type="non-terminal residue" evidence="1">
    <location>
        <position position="103"/>
    </location>
</feature>
<dbReference type="EMBL" id="MU129164">
    <property type="protein sequence ID" value="KAF9505257.1"/>
    <property type="molecule type" value="Genomic_DNA"/>
</dbReference>
<comment type="caution">
    <text evidence="1">The sequence shown here is derived from an EMBL/GenBank/DDBJ whole genome shotgun (WGS) entry which is preliminary data.</text>
</comment>